<gene>
    <name evidence="2" type="ORF">AURDEDRAFT_173223</name>
</gene>
<reference evidence="3" key="1">
    <citation type="journal article" date="2012" name="Science">
        <title>The Paleozoic origin of enzymatic lignin decomposition reconstructed from 31 fungal genomes.</title>
        <authorList>
            <person name="Floudas D."/>
            <person name="Binder M."/>
            <person name="Riley R."/>
            <person name="Barry K."/>
            <person name="Blanchette R.A."/>
            <person name="Henrissat B."/>
            <person name="Martinez A.T."/>
            <person name="Otillar R."/>
            <person name="Spatafora J.W."/>
            <person name="Yadav J.S."/>
            <person name="Aerts A."/>
            <person name="Benoit I."/>
            <person name="Boyd A."/>
            <person name="Carlson A."/>
            <person name="Copeland A."/>
            <person name="Coutinho P.M."/>
            <person name="de Vries R.P."/>
            <person name="Ferreira P."/>
            <person name="Findley K."/>
            <person name="Foster B."/>
            <person name="Gaskell J."/>
            <person name="Glotzer D."/>
            <person name="Gorecki P."/>
            <person name="Heitman J."/>
            <person name="Hesse C."/>
            <person name="Hori C."/>
            <person name="Igarashi K."/>
            <person name="Jurgens J.A."/>
            <person name="Kallen N."/>
            <person name="Kersten P."/>
            <person name="Kohler A."/>
            <person name="Kuees U."/>
            <person name="Kumar T.K.A."/>
            <person name="Kuo A."/>
            <person name="LaButti K."/>
            <person name="Larrondo L.F."/>
            <person name="Lindquist E."/>
            <person name="Ling A."/>
            <person name="Lombard V."/>
            <person name="Lucas S."/>
            <person name="Lundell T."/>
            <person name="Martin R."/>
            <person name="McLaughlin D.J."/>
            <person name="Morgenstern I."/>
            <person name="Morin E."/>
            <person name="Murat C."/>
            <person name="Nagy L.G."/>
            <person name="Nolan M."/>
            <person name="Ohm R.A."/>
            <person name="Patyshakuliyeva A."/>
            <person name="Rokas A."/>
            <person name="Ruiz-Duenas F.J."/>
            <person name="Sabat G."/>
            <person name="Salamov A."/>
            <person name="Samejima M."/>
            <person name="Schmutz J."/>
            <person name="Slot J.C."/>
            <person name="St John F."/>
            <person name="Stenlid J."/>
            <person name="Sun H."/>
            <person name="Sun S."/>
            <person name="Syed K."/>
            <person name="Tsang A."/>
            <person name="Wiebenga A."/>
            <person name="Young D."/>
            <person name="Pisabarro A."/>
            <person name="Eastwood D.C."/>
            <person name="Martin F."/>
            <person name="Cullen D."/>
            <person name="Grigoriev I.V."/>
            <person name="Hibbett D.S."/>
        </authorList>
    </citation>
    <scope>NUCLEOTIDE SEQUENCE [LARGE SCALE GENOMIC DNA]</scope>
    <source>
        <strain evidence="3">TFB10046</strain>
    </source>
</reference>
<dbReference type="GO" id="GO:0004672">
    <property type="term" value="F:protein kinase activity"/>
    <property type="evidence" value="ECO:0007669"/>
    <property type="project" value="InterPro"/>
</dbReference>
<accession>J0WUT6</accession>
<sequence length="173" mass="19699">MSEGLAFCHERLVAHLDCFDGNWLGNLNTYEGQEFPYSPPSERRFKPLRSLFPFKIYLIDFECAVSFSPDSVPSTRLVTGFPSDGYDRPMPPEMEATEPYDPFAVDIWQLGFYFDRLSCLGHLPASLRALFSRMRVPVPADRPSAKTVLAELMALRDSFSPEELKMPVHSVEQ</sequence>
<feature type="domain" description="Protein kinase" evidence="1">
    <location>
        <begin position="1"/>
        <end position="173"/>
    </location>
</feature>
<evidence type="ECO:0000313" key="3">
    <source>
        <dbReference type="Proteomes" id="UP000006514"/>
    </source>
</evidence>
<proteinExistence type="predicted"/>
<dbReference type="InterPro" id="IPR000719">
    <property type="entry name" value="Prot_kinase_dom"/>
</dbReference>
<dbReference type="EMBL" id="JH687836">
    <property type="protein sequence ID" value="EJD37711.1"/>
    <property type="molecule type" value="Genomic_DNA"/>
</dbReference>
<dbReference type="GO" id="GO:0005524">
    <property type="term" value="F:ATP binding"/>
    <property type="evidence" value="ECO:0007669"/>
    <property type="project" value="InterPro"/>
</dbReference>
<dbReference type="KEGG" id="adl:AURDEDRAFT_173223"/>
<protein>
    <recommendedName>
        <fullName evidence="1">Protein kinase domain-containing protein</fullName>
    </recommendedName>
</protein>
<name>J0WUT6_AURST</name>
<organism evidence="2 3">
    <name type="scientific">Auricularia subglabra (strain TFB-10046 / SS5)</name>
    <name type="common">White-rot fungus</name>
    <name type="synonym">Auricularia delicata (strain TFB10046)</name>
    <dbReference type="NCBI Taxonomy" id="717982"/>
    <lineage>
        <taxon>Eukaryota</taxon>
        <taxon>Fungi</taxon>
        <taxon>Dikarya</taxon>
        <taxon>Basidiomycota</taxon>
        <taxon>Agaricomycotina</taxon>
        <taxon>Agaricomycetes</taxon>
        <taxon>Auriculariales</taxon>
        <taxon>Auriculariaceae</taxon>
        <taxon>Auricularia</taxon>
    </lineage>
</organism>
<dbReference type="PROSITE" id="PS50011">
    <property type="entry name" value="PROTEIN_KINASE_DOM"/>
    <property type="match status" value="1"/>
</dbReference>
<evidence type="ECO:0000313" key="2">
    <source>
        <dbReference type="EMBL" id="EJD37711.1"/>
    </source>
</evidence>
<keyword evidence="3" id="KW-1185">Reference proteome</keyword>
<dbReference type="InParanoid" id="J0WUT6"/>
<dbReference type="OrthoDB" id="3224178at2759"/>
<evidence type="ECO:0000259" key="1">
    <source>
        <dbReference type="PROSITE" id="PS50011"/>
    </source>
</evidence>
<dbReference type="Proteomes" id="UP000006514">
    <property type="component" value="Unassembled WGS sequence"/>
</dbReference>
<dbReference type="SUPFAM" id="SSF56112">
    <property type="entry name" value="Protein kinase-like (PK-like)"/>
    <property type="match status" value="1"/>
</dbReference>
<dbReference type="AlphaFoldDB" id="J0WUT6"/>
<dbReference type="InterPro" id="IPR011009">
    <property type="entry name" value="Kinase-like_dom_sf"/>
</dbReference>
<dbReference type="Gene3D" id="1.10.510.10">
    <property type="entry name" value="Transferase(Phosphotransferase) domain 1"/>
    <property type="match status" value="1"/>
</dbReference>